<dbReference type="RefSeq" id="WP_353713499.1">
    <property type="nucleotide sequence ID" value="NZ_CP159280.1"/>
</dbReference>
<keyword evidence="1" id="KW-0614">Plasmid</keyword>
<dbReference type="AlphaFoldDB" id="A0AAU8EYL5"/>
<sequence length="94" mass="10068">MGLMYDDPRLAALTLLRIAAEESEGPNEMTGHMHAVLDDFVQRNGAGYLAELAIALARTGFIALDELARTTGNSTAELLDAVEVDTLEGIDGDY</sequence>
<organism evidence="1">
    <name type="scientific">Arthrobacter sp. K5</name>
    <dbReference type="NCBI Taxonomy" id="2839623"/>
    <lineage>
        <taxon>Bacteria</taxon>
        <taxon>Bacillati</taxon>
        <taxon>Actinomycetota</taxon>
        <taxon>Actinomycetes</taxon>
        <taxon>Micrococcales</taxon>
        <taxon>Micrococcaceae</taxon>
        <taxon>Arthrobacter</taxon>
    </lineage>
</organism>
<evidence type="ECO:0000313" key="1">
    <source>
        <dbReference type="EMBL" id="XCH13792.1"/>
    </source>
</evidence>
<reference evidence="1" key="1">
    <citation type="submission" date="2024-06" db="EMBL/GenBank/DDBJ databases">
        <title>Biodegradation of dimethachlon by Arthrobacter sp. K5: mechanistic insights and ecological implications.</title>
        <authorList>
            <person name="Hu S."/>
            <person name="Lu P."/>
        </authorList>
    </citation>
    <scope>NUCLEOTIDE SEQUENCE</scope>
    <source>
        <strain evidence="1">K5</strain>
        <plasmid evidence="1">unnamed</plasmid>
    </source>
</reference>
<proteinExistence type="predicted"/>
<accession>A0AAU8EYL5</accession>
<protein>
    <submittedName>
        <fullName evidence="1">Uncharacterized protein</fullName>
    </submittedName>
</protein>
<gene>
    <name evidence="1" type="ORF">ABRP34_23365</name>
</gene>
<geneLocation type="plasmid" evidence="1">
    <name>unnamed</name>
</geneLocation>
<name>A0AAU8EYL5_9MICC</name>
<dbReference type="EMBL" id="CP159280">
    <property type="protein sequence ID" value="XCH13792.1"/>
    <property type="molecule type" value="Genomic_DNA"/>
</dbReference>